<sequence length="86" mass="9910">KNKAARIKIDGTNIVSALDSHSHFLKPLYPFFYFGFFQIFLLGLQVRSESTIITCKNPVKEKAKYIYIKPQKIVSLDRTNKKSNNS</sequence>
<reference evidence="1" key="1">
    <citation type="submission" date="2015-12" db="EMBL/GenBank/DDBJ databases">
        <title>Gene expression during late stages of embryo sac development: a critical building block for successful pollen-pistil interactions.</title>
        <authorList>
            <person name="Liu Y."/>
            <person name="Joly V."/>
            <person name="Sabar M."/>
            <person name="Matton D.P."/>
        </authorList>
    </citation>
    <scope>NUCLEOTIDE SEQUENCE</scope>
</reference>
<dbReference type="EMBL" id="GEDG01034681">
    <property type="protein sequence ID" value="JAP09610.1"/>
    <property type="molecule type" value="Transcribed_RNA"/>
</dbReference>
<protein>
    <submittedName>
        <fullName evidence="1">Putative ovule protein</fullName>
    </submittedName>
</protein>
<dbReference type="AlphaFoldDB" id="A0A0V0GP02"/>
<accession>A0A0V0GP02</accession>
<organism evidence="1">
    <name type="scientific">Solanum chacoense</name>
    <name type="common">Chaco potato</name>
    <dbReference type="NCBI Taxonomy" id="4108"/>
    <lineage>
        <taxon>Eukaryota</taxon>
        <taxon>Viridiplantae</taxon>
        <taxon>Streptophyta</taxon>
        <taxon>Embryophyta</taxon>
        <taxon>Tracheophyta</taxon>
        <taxon>Spermatophyta</taxon>
        <taxon>Magnoliopsida</taxon>
        <taxon>eudicotyledons</taxon>
        <taxon>Gunneridae</taxon>
        <taxon>Pentapetalae</taxon>
        <taxon>asterids</taxon>
        <taxon>lamiids</taxon>
        <taxon>Solanales</taxon>
        <taxon>Solanaceae</taxon>
        <taxon>Solanoideae</taxon>
        <taxon>Solaneae</taxon>
        <taxon>Solanum</taxon>
    </lineage>
</organism>
<feature type="non-terminal residue" evidence="1">
    <location>
        <position position="1"/>
    </location>
</feature>
<proteinExistence type="predicted"/>
<name>A0A0V0GP02_SOLCH</name>
<evidence type="ECO:0000313" key="1">
    <source>
        <dbReference type="EMBL" id="JAP09610.1"/>
    </source>
</evidence>